<organism evidence="7 8">
    <name type="scientific">Hyaloscypha hepaticicola</name>
    <dbReference type="NCBI Taxonomy" id="2082293"/>
    <lineage>
        <taxon>Eukaryota</taxon>
        <taxon>Fungi</taxon>
        <taxon>Dikarya</taxon>
        <taxon>Ascomycota</taxon>
        <taxon>Pezizomycotina</taxon>
        <taxon>Leotiomycetes</taxon>
        <taxon>Helotiales</taxon>
        <taxon>Hyaloscyphaceae</taxon>
        <taxon>Hyaloscypha</taxon>
    </lineage>
</organism>
<gene>
    <name evidence="7" type="ORF">NA56DRAFT_644454</name>
</gene>
<proteinExistence type="inferred from homology"/>
<name>A0A2J6Q9B0_9HELO</name>
<dbReference type="PANTHER" id="PTHR35042">
    <property type="entry name" value="ANTHRONE OXYGENASE ENCC"/>
    <property type="match status" value="1"/>
</dbReference>
<dbReference type="Pfam" id="PF08592">
    <property type="entry name" value="Anthrone_oxy"/>
    <property type="match status" value="1"/>
</dbReference>
<evidence type="ECO:0000256" key="6">
    <source>
        <dbReference type="SAM" id="Phobius"/>
    </source>
</evidence>
<evidence type="ECO:0000256" key="1">
    <source>
        <dbReference type="ARBA" id="ARBA00004141"/>
    </source>
</evidence>
<dbReference type="InterPro" id="IPR013901">
    <property type="entry name" value="Anthrone_oxy"/>
</dbReference>
<evidence type="ECO:0000313" key="7">
    <source>
        <dbReference type="EMBL" id="PMD22851.1"/>
    </source>
</evidence>
<evidence type="ECO:0000256" key="4">
    <source>
        <dbReference type="ARBA" id="ARBA00023136"/>
    </source>
</evidence>
<evidence type="ECO:0000313" key="8">
    <source>
        <dbReference type="Proteomes" id="UP000235672"/>
    </source>
</evidence>
<comment type="similarity">
    <text evidence="5">Belongs to the anthrone oxygenase family.</text>
</comment>
<feature type="transmembrane region" description="Helical" evidence="6">
    <location>
        <begin position="95"/>
        <end position="114"/>
    </location>
</feature>
<dbReference type="OrthoDB" id="5954308at2759"/>
<accession>A0A2J6Q9B0</accession>
<reference evidence="7 8" key="1">
    <citation type="submission" date="2016-05" db="EMBL/GenBank/DDBJ databases">
        <title>A degradative enzymes factory behind the ericoid mycorrhizal symbiosis.</title>
        <authorList>
            <consortium name="DOE Joint Genome Institute"/>
            <person name="Martino E."/>
            <person name="Morin E."/>
            <person name="Grelet G."/>
            <person name="Kuo A."/>
            <person name="Kohler A."/>
            <person name="Daghino S."/>
            <person name="Barry K."/>
            <person name="Choi C."/>
            <person name="Cichocki N."/>
            <person name="Clum A."/>
            <person name="Copeland A."/>
            <person name="Hainaut M."/>
            <person name="Haridas S."/>
            <person name="Labutti K."/>
            <person name="Lindquist E."/>
            <person name="Lipzen A."/>
            <person name="Khouja H.-R."/>
            <person name="Murat C."/>
            <person name="Ohm R."/>
            <person name="Olson A."/>
            <person name="Spatafora J."/>
            <person name="Veneault-Fourrey C."/>
            <person name="Henrissat B."/>
            <person name="Grigoriev I."/>
            <person name="Martin F."/>
            <person name="Perotto S."/>
        </authorList>
    </citation>
    <scope>NUCLEOTIDE SEQUENCE [LARGE SCALE GENOMIC DNA]</scope>
    <source>
        <strain evidence="7 8">UAMH 7357</strain>
    </source>
</reference>
<feature type="transmembrane region" description="Helical" evidence="6">
    <location>
        <begin position="159"/>
        <end position="177"/>
    </location>
</feature>
<sequence length="179" mass="19366">MSTEASVPIRLAQTLGITSSLMLGGLSLGFSSFTVPRLMESPTPLMLRQWKKMYIAGRNVAIPTALLSSLSYFYLAYRSHNSNPFSSSLSSSTTAYALSGLLTIGIVPVTIIVLGSTNKKLERKEEEMRSLKDGDEVVQVGLGEENAHVLIDRWATLNLGRVVMLVAASIVGIWTSVSN</sequence>
<feature type="transmembrane region" description="Helical" evidence="6">
    <location>
        <begin position="56"/>
        <end position="75"/>
    </location>
</feature>
<evidence type="ECO:0008006" key="9">
    <source>
        <dbReference type="Google" id="ProtNLM"/>
    </source>
</evidence>
<feature type="transmembrane region" description="Helical" evidence="6">
    <location>
        <begin position="12"/>
        <end position="35"/>
    </location>
</feature>
<dbReference type="EMBL" id="KZ613476">
    <property type="protein sequence ID" value="PMD22851.1"/>
    <property type="molecule type" value="Genomic_DNA"/>
</dbReference>
<dbReference type="AlphaFoldDB" id="A0A2J6Q9B0"/>
<comment type="subcellular location">
    <subcellularLocation>
        <location evidence="1">Membrane</location>
        <topology evidence="1">Multi-pass membrane protein</topology>
    </subcellularLocation>
</comment>
<keyword evidence="8" id="KW-1185">Reference proteome</keyword>
<dbReference type="GO" id="GO:0016020">
    <property type="term" value="C:membrane"/>
    <property type="evidence" value="ECO:0007669"/>
    <property type="project" value="UniProtKB-SubCell"/>
</dbReference>
<keyword evidence="2 6" id="KW-0812">Transmembrane</keyword>
<dbReference type="Proteomes" id="UP000235672">
    <property type="component" value="Unassembled WGS sequence"/>
</dbReference>
<protein>
    <recommendedName>
        <fullName evidence="9">DUF1772-domain-containing protein</fullName>
    </recommendedName>
</protein>
<dbReference type="PANTHER" id="PTHR35042:SF1">
    <property type="entry name" value="DUF1772-DOMAIN-CONTAINING PROTEIN"/>
    <property type="match status" value="1"/>
</dbReference>
<keyword evidence="4 6" id="KW-0472">Membrane</keyword>
<evidence type="ECO:0000256" key="5">
    <source>
        <dbReference type="ARBA" id="ARBA00034313"/>
    </source>
</evidence>
<keyword evidence="3 6" id="KW-1133">Transmembrane helix</keyword>
<evidence type="ECO:0000256" key="2">
    <source>
        <dbReference type="ARBA" id="ARBA00022692"/>
    </source>
</evidence>
<evidence type="ECO:0000256" key="3">
    <source>
        <dbReference type="ARBA" id="ARBA00022989"/>
    </source>
</evidence>